<protein>
    <submittedName>
        <fullName evidence="1">Uncharacterized protein</fullName>
    </submittedName>
</protein>
<dbReference type="Proteomes" id="UP000735302">
    <property type="component" value="Unassembled WGS sequence"/>
</dbReference>
<gene>
    <name evidence="1" type="ORF">PoB_001037500</name>
</gene>
<evidence type="ECO:0000313" key="2">
    <source>
        <dbReference type="Proteomes" id="UP000735302"/>
    </source>
</evidence>
<proteinExistence type="predicted"/>
<name>A0AAV3YL63_9GAST</name>
<keyword evidence="2" id="KW-1185">Reference proteome</keyword>
<accession>A0AAV3YL63</accession>
<dbReference type="EMBL" id="BLXT01001244">
    <property type="protein sequence ID" value="GFN83869.1"/>
    <property type="molecule type" value="Genomic_DNA"/>
</dbReference>
<dbReference type="AlphaFoldDB" id="A0AAV3YL63"/>
<evidence type="ECO:0000313" key="1">
    <source>
        <dbReference type="EMBL" id="GFN83869.1"/>
    </source>
</evidence>
<comment type="caution">
    <text evidence="1">The sequence shown here is derived from an EMBL/GenBank/DDBJ whole genome shotgun (WGS) entry which is preliminary data.</text>
</comment>
<organism evidence="1 2">
    <name type="scientific">Plakobranchus ocellatus</name>
    <dbReference type="NCBI Taxonomy" id="259542"/>
    <lineage>
        <taxon>Eukaryota</taxon>
        <taxon>Metazoa</taxon>
        <taxon>Spiralia</taxon>
        <taxon>Lophotrochozoa</taxon>
        <taxon>Mollusca</taxon>
        <taxon>Gastropoda</taxon>
        <taxon>Heterobranchia</taxon>
        <taxon>Euthyneura</taxon>
        <taxon>Panpulmonata</taxon>
        <taxon>Sacoglossa</taxon>
        <taxon>Placobranchoidea</taxon>
        <taxon>Plakobranchidae</taxon>
        <taxon>Plakobranchus</taxon>
    </lineage>
</organism>
<sequence length="115" mass="12399">MKDVDTIIILNLEGFLSLVTPRVTSSSSMGCFFLPPNPYLPLNLKNPQLTGQSMPTAPPPPSPPLCASISAALMTELVKTYNIKGLVGHSNRITCIDRAFQIKFVQSAPSRTAVI</sequence>
<reference evidence="1 2" key="1">
    <citation type="journal article" date="2021" name="Elife">
        <title>Chloroplast acquisition without the gene transfer in kleptoplastic sea slugs, Plakobranchus ocellatus.</title>
        <authorList>
            <person name="Maeda T."/>
            <person name="Takahashi S."/>
            <person name="Yoshida T."/>
            <person name="Shimamura S."/>
            <person name="Takaki Y."/>
            <person name="Nagai Y."/>
            <person name="Toyoda A."/>
            <person name="Suzuki Y."/>
            <person name="Arimoto A."/>
            <person name="Ishii H."/>
            <person name="Satoh N."/>
            <person name="Nishiyama T."/>
            <person name="Hasebe M."/>
            <person name="Maruyama T."/>
            <person name="Minagawa J."/>
            <person name="Obokata J."/>
            <person name="Shigenobu S."/>
        </authorList>
    </citation>
    <scope>NUCLEOTIDE SEQUENCE [LARGE SCALE GENOMIC DNA]</scope>
</reference>